<accession>M2QVW0</accession>
<dbReference type="AlphaFoldDB" id="M2QVW0"/>
<reference evidence="2 3" key="1">
    <citation type="journal article" date="2012" name="Proc. Natl. Acad. Sci. U.S.A.">
        <title>Comparative genomics of Ceriporiopsis subvermispora and Phanerochaete chrysosporium provide insight into selective ligninolysis.</title>
        <authorList>
            <person name="Fernandez-Fueyo E."/>
            <person name="Ruiz-Duenas F.J."/>
            <person name="Ferreira P."/>
            <person name="Floudas D."/>
            <person name="Hibbett D.S."/>
            <person name="Canessa P."/>
            <person name="Larrondo L.F."/>
            <person name="James T.Y."/>
            <person name="Seelenfreund D."/>
            <person name="Lobos S."/>
            <person name="Polanco R."/>
            <person name="Tello M."/>
            <person name="Honda Y."/>
            <person name="Watanabe T."/>
            <person name="Watanabe T."/>
            <person name="Ryu J.S."/>
            <person name="Kubicek C.P."/>
            <person name="Schmoll M."/>
            <person name="Gaskell J."/>
            <person name="Hammel K.E."/>
            <person name="St John F.J."/>
            <person name="Vanden Wymelenberg A."/>
            <person name="Sabat G."/>
            <person name="Splinter BonDurant S."/>
            <person name="Syed K."/>
            <person name="Yadav J.S."/>
            <person name="Doddapaneni H."/>
            <person name="Subramanian V."/>
            <person name="Lavin J.L."/>
            <person name="Oguiza J.A."/>
            <person name="Perez G."/>
            <person name="Pisabarro A.G."/>
            <person name="Ramirez L."/>
            <person name="Santoyo F."/>
            <person name="Master E."/>
            <person name="Coutinho P.M."/>
            <person name="Henrissat B."/>
            <person name="Lombard V."/>
            <person name="Magnuson J.K."/>
            <person name="Kuees U."/>
            <person name="Hori C."/>
            <person name="Igarashi K."/>
            <person name="Samejima M."/>
            <person name="Held B.W."/>
            <person name="Barry K.W."/>
            <person name="LaButti K.M."/>
            <person name="Lapidus A."/>
            <person name="Lindquist E.A."/>
            <person name="Lucas S.M."/>
            <person name="Riley R."/>
            <person name="Salamov A.A."/>
            <person name="Hoffmeister D."/>
            <person name="Schwenk D."/>
            <person name="Hadar Y."/>
            <person name="Yarden O."/>
            <person name="de Vries R.P."/>
            <person name="Wiebenga A."/>
            <person name="Stenlid J."/>
            <person name="Eastwood D."/>
            <person name="Grigoriev I.V."/>
            <person name="Berka R.M."/>
            <person name="Blanchette R.A."/>
            <person name="Kersten P."/>
            <person name="Martinez A.T."/>
            <person name="Vicuna R."/>
            <person name="Cullen D."/>
        </authorList>
    </citation>
    <scope>NUCLEOTIDE SEQUENCE [LARGE SCALE GENOMIC DNA]</scope>
    <source>
        <strain evidence="2 3">B</strain>
    </source>
</reference>
<dbReference type="GO" id="GO:0008270">
    <property type="term" value="F:zinc ion binding"/>
    <property type="evidence" value="ECO:0007669"/>
    <property type="project" value="InterPro"/>
</dbReference>
<dbReference type="EMBL" id="KB445798">
    <property type="protein sequence ID" value="EMD36235.1"/>
    <property type="molecule type" value="Genomic_DNA"/>
</dbReference>
<proteinExistence type="predicted"/>
<feature type="compositionally biased region" description="Acidic residues" evidence="1">
    <location>
        <begin position="1"/>
        <end position="13"/>
    </location>
</feature>
<dbReference type="SUPFAM" id="SSF57701">
    <property type="entry name" value="Zn2/Cys6 DNA-binding domain"/>
    <property type="match status" value="1"/>
</dbReference>
<sequence>MEYPDSEYLDEDDGRMKPMRTRRDHGTACDFCKLRKLKCKDTLGGCEYV</sequence>
<evidence type="ECO:0008006" key="4">
    <source>
        <dbReference type="Google" id="ProtNLM"/>
    </source>
</evidence>
<dbReference type="HOGENOM" id="CLU_3142968_0_0_1"/>
<evidence type="ECO:0000256" key="1">
    <source>
        <dbReference type="SAM" id="MobiDB-lite"/>
    </source>
</evidence>
<dbReference type="Proteomes" id="UP000016930">
    <property type="component" value="Unassembled WGS sequence"/>
</dbReference>
<gene>
    <name evidence="2" type="ORF">CERSUDRAFT_115198</name>
</gene>
<evidence type="ECO:0000313" key="2">
    <source>
        <dbReference type="EMBL" id="EMD36235.1"/>
    </source>
</evidence>
<dbReference type="InterPro" id="IPR036864">
    <property type="entry name" value="Zn2-C6_fun-type_DNA-bd_sf"/>
</dbReference>
<name>M2QVW0_CERS8</name>
<dbReference type="GO" id="GO:0000981">
    <property type="term" value="F:DNA-binding transcription factor activity, RNA polymerase II-specific"/>
    <property type="evidence" value="ECO:0007669"/>
    <property type="project" value="InterPro"/>
</dbReference>
<protein>
    <recommendedName>
        <fullName evidence="4">Zn(2)-C6 fungal-type domain-containing protein</fullName>
    </recommendedName>
</protein>
<organism evidence="2 3">
    <name type="scientific">Ceriporiopsis subvermispora (strain B)</name>
    <name type="common">White-rot fungus</name>
    <name type="synonym">Gelatoporia subvermispora</name>
    <dbReference type="NCBI Taxonomy" id="914234"/>
    <lineage>
        <taxon>Eukaryota</taxon>
        <taxon>Fungi</taxon>
        <taxon>Dikarya</taxon>
        <taxon>Basidiomycota</taxon>
        <taxon>Agaricomycotina</taxon>
        <taxon>Agaricomycetes</taxon>
        <taxon>Polyporales</taxon>
        <taxon>Gelatoporiaceae</taxon>
        <taxon>Gelatoporia</taxon>
    </lineage>
</organism>
<feature type="region of interest" description="Disordered" evidence="1">
    <location>
        <begin position="1"/>
        <end position="22"/>
    </location>
</feature>
<keyword evidence="3" id="KW-1185">Reference proteome</keyword>
<evidence type="ECO:0000313" key="3">
    <source>
        <dbReference type="Proteomes" id="UP000016930"/>
    </source>
</evidence>